<sequence length="407" mass="46469">MEKEKPLSRMAKFGRQYQTSKGIRQDEGATPADSINLRHTMMIGLIVTALIYMFNFASELERNIFEEHLMDWNVSWNIAVYVIKGVVCSMMIPIALYLLHVMLYFIQDTRYALTQVKESYHQVLRYGVLCVLLGFIMPMVIVYLLHPNEGSIVSYGILLLVLLFIITAYYVIVPKVSTHPHPVKGMWIYIVSMLIFILGFSLYPSTWNQWFPSITVAKHEFYASQDHVAMVGFTGKVEEAYLVRSPYTKEQGVKNGIRLRELDGQGPYHQFLIDFTDPRITAASYDIVISYQDTGLSTLFGDTKERPLKTMTQRISYLFDGSETSKEAYVGKYIALFKRVGTPSGMTTEVWGQTLTRLANTLRYSHYDGWNPNVQSQYMNLKKILPASAQDILAAMMSDPVLSPIKS</sequence>
<protein>
    <submittedName>
        <fullName evidence="2">Uncharacterized protein</fullName>
    </submittedName>
</protein>
<keyword evidence="3" id="KW-1185">Reference proteome</keyword>
<keyword evidence="1" id="KW-1133">Transmembrane helix</keyword>
<keyword evidence="1" id="KW-0812">Transmembrane</keyword>
<name>A0A1T2X1W5_9BACL</name>
<evidence type="ECO:0000313" key="2">
    <source>
        <dbReference type="EMBL" id="OPA73881.1"/>
    </source>
</evidence>
<gene>
    <name evidence="2" type="ORF">BVG16_25920</name>
</gene>
<dbReference type="AlphaFoldDB" id="A0A1T2X1W5"/>
<dbReference type="RefSeq" id="WP_078502110.1">
    <property type="nucleotide sequence ID" value="NZ_MSZX01000013.1"/>
</dbReference>
<dbReference type="Proteomes" id="UP000190188">
    <property type="component" value="Unassembled WGS sequence"/>
</dbReference>
<accession>A0A1T2X1W5</accession>
<reference evidence="2 3" key="1">
    <citation type="submission" date="2017-01" db="EMBL/GenBank/DDBJ databases">
        <title>Genome analysis of Paenibacillus selenitrireducens ES3-24.</title>
        <authorList>
            <person name="Xu D."/>
            <person name="Yao R."/>
            <person name="Zheng S."/>
        </authorList>
    </citation>
    <scope>NUCLEOTIDE SEQUENCE [LARGE SCALE GENOMIC DNA]</scope>
    <source>
        <strain evidence="2 3">ES3-24</strain>
    </source>
</reference>
<feature type="transmembrane region" description="Helical" evidence="1">
    <location>
        <begin position="185"/>
        <end position="203"/>
    </location>
</feature>
<feature type="transmembrane region" description="Helical" evidence="1">
    <location>
        <begin position="126"/>
        <end position="146"/>
    </location>
</feature>
<dbReference type="EMBL" id="MSZX01000013">
    <property type="protein sequence ID" value="OPA73881.1"/>
    <property type="molecule type" value="Genomic_DNA"/>
</dbReference>
<feature type="transmembrane region" description="Helical" evidence="1">
    <location>
        <begin position="78"/>
        <end position="106"/>
    </location>
</feature>
<dbReference type="STRING" id="1324314.BVG16_25920"/>
<organism evidence="2 3">
    <name type="scientific">Paenibacillus selenitireducens</name>
    <dbReference type="NCBI Taxonomy" id="1324314"/>
    <lineage>
        <taxon>Bacteria</taxon>
        <taxon>Bacillati</taxon>
        <taxon>Bacillota</taxon>
        <taxon>Bacilli</taxon>
        <taxon>Bacillales</taxon>
        <taxon>Paenibacillaceae</taxon>
        <taxon>Paenibacillus</taxon>
    </lineage>
</organism>
<comment type="caution">
    <text evidence="2">The sequence shown here is derived from an EMBL/GenBank/DDBJ whole genome shotgun (WGS) entry which is preliminary data.</text>
</comment>
<feature type="transmembrane region" description="Helical" evidence="1">
    <location>
        <begin position="40"/>
        <end position="58"/>
    </location>
</feature>
<dbReference type="OrthoDB" id="2538244at2"/>
<evidence type="ECO:0000313" key="3">
    <source>
        <dbReference type="Proteomes" id="UP000190188"/>
    </source>
</evidence>
<proteinExistence type="predicted"/>
<evidence type="ECO:0000256" key="1">
    <source>
        <dbReference type="SAM" id="Phobius"/>
    </source>
</evidence>
<keyword evidence="1" id="KW-0472">Membrane</keyword>
<feature type="transmembrane region" description="Helical" evidence="1">
    <location>
        <begin position="152"/>
        <end position="173"/>
    </location>
</feature>